<dbReference type="EMBL" id="CAAALY010024034">
    <property type="protein sequence ID" value="VEL15276.1"/>
    <property type="molecule type" value="Genomic_DNA"/>
</dbReference>
<comment type="caution">
    <text evidence="1">The sequence shown here is derived from an EMBL/GenBank/DDBJ whole genome shotgun (WGS) entry which is preliminary data.</text>
</comment>
<protein>
    <submittedName>
        <fullName evidence="1">Uncharacterized protein</fullName>
    </submittedName>
</protein>
<organism evidence="1 2">
    <name type="scientific">Protopolystoma xenopodis</name>
    <dbReference type="NCBI Taxonomy" id="117903"/>
    <lineage>
        <taxon>Eukaryota</taxon>
        <taxon>Metazoa</taxon>
        <taxon>Spiralia</taxon>
        <taxon>Lophotrochozoa</taxon>
        <taxon>Platyhelminthes</taxon>
        <taxon>Monogenea</taxon>
        <taxon>Polyopisthocotylea</taxon>
        <taxon>Polystomatidea</taxon>
        <taxon>Polystomatidae</taxon>
        <taxon>Protopolystoma</taxon>
    </lineage>
</organism>
<proteinExistence type="predicted"/>
<dbReference type="AlphaFoldDB" id="A0A3S5B7H5"/>
<dbReference type="Proteomes" id="UP000784294">
    <property type="component" value="Unassembled WGS sequence"/>
</dbReference>
<sequence>MPTYFRRAVLRELLGNAVSQEPPGDGTRWFRAWGERRSPNPNCKFGDYLASVPSPSGRTMKYDVFY</sequence>
<reference evidence="1" key="1">
    <citation type="submission" date="2018-11" db="EMBL/GenBank/DDBJ databases">
        <authorList>
            <consortium name="Pathogen Informatics"/>
        </authorList>
    </citation>
    <scope>NUCLEOTIDE SEQUENCE</scope>
</reference>
<evidence type="ECO:0000313" key="2">
    <source>
        <dbReference type="Proteomes" id="UP000784294"/>
    </source>
</evidence>
<accession>A0A3S5B7H5</accession>
<name>A0A3S5B7H5_9PLAT</name>
<evidence type="ECO:0000313" key="1">
    <source>
        <dbReference type="EMBL" id="VEL15276.1"/>
    </source>
</evidence>
<gene>
    <name evidence="1" type="ORF">PXEA_LOCUS8716</name>
</gene>
<keyword evidence="2" id="KW-1185">Reference proteome</keyword>